<keyword evidence="4 5" id="KW-0472">Membrane</keyword>
<dbReference type="InterPro" id="IPR036259">
    <property type="entry name" value="MFS_trans_sf"/>
</dbReference>
<keyword evidence="3 5" id="KW-1133">Transmembrane helix</keyword>
<organism evidence="7 8">
    <name type="scientific">Phenylobacterium terrae</name>
    <dbReference type="NCBI Taxonomy" id="2665495"/>
    <lineage>
        <taxon>Bacteria</taxon>
        <taxon>Pseudomonadati</taxon>
        <taxon>Pseudomonadota</taxon>
        <taxon>Alphaproteobacteria</taxon>
        <taxon>Caulobacterales</taxon>
        <taxon>Caulobacteraceae</taxon>
        <taxon>Phenylobacterium</taxon>
    </lineage>
</organism>
<feature type="transmembrane region" description="Helical" evidence="5">
    <location>
        <begin position="272"/>
        <end position="294"/>
    </location>
</feature>
<accession>A0ABW4MYK0</accession>
<name>A0ABW4MYK0_9CAUL</name>
<comment type="caution">
    <text evidence="7">The sequence shown here is derived from an EMBL/GenBank/DDBJ whole genome shotgun (WGS) entry which is preliminary data.</text>
</comment>
<comment type="subcellular location">
    <subcellularLocation>
        <location evidence="1">Membrane</location>
        <topology evidence="1">Multi-pass membrane protein</topology>
    </subcellularLocation>
</comment>
<feature type="transmembrane region" description="Helical" evidence="5">
    <location>
        <begin position="231"/>
        <end position="251"/>
    </location>
</feature>
<feature type="transmembrane region" description="Helical" evidence="5">
    <location>
        <begin position="53"/>
        <end position="74"/>
    </location>
</feature>
<feature type="transmembrane region" description="Helical" evidence="5">
    <location>
        <begin position="86"/>
        <end position="105"/>
    </location>
</feature>
<dbReference type="InterPro" id="IPR020846">
    <property type="entry name" value="MFS_dom"/>
</dbReference>
<dbReference type="Pfam" id="PF07690">
    <property type="entry name" value="MFS_1"/>
    <property type="match status" value="1"/>
</dbReference>
<feature type="domain" description="Major facilitator superfamily (MFS) profile" evidence="6">
    <location>
        <begin position="22"/>
        <end position="459"/>
    </location>
</feature>
<gene>
    <name evidence="7" type="ORF">ACFSC0_06005</name>
</gene>
<evidence type="ECO:0000256" key="5">
    <source>
        <dbReference type="SAM" id="Phobius"/>
    </source>
</evidence>
<feature type="transmembrane region" description="Helical" evidence="5">
    <location>
        <begin position="437"/>
        <end position="456"/>
    </location>
</feature>
<feature type="transmembrane region" description="Helical" evidence="5">
    <location>
        <begin position="117"/>
        <end position="138"/>
    </location>
</feature>
<feature type="transmembrane region" description="Helical" evidence="5">
    <location>
        <begin position="402"/>
        <end position="425"/>
    </location>
</feature>
<feature type="transmembrane region" description="Helical" evidence="5">
    <location>
        <begin position="362"/>
        <end position="381"/>
    </location>
</feature>
<dbReference type="Gene3D" id="1.20.1720.10">
    <property type="entry name" value="Multidrug resistance protein D"/>
    <property type="match status" value="1"/>
</dbReference>
<dbReference type="RefSeq" id="WP_377282536.1">
    <property type="nucleotide sequence ID" value="NZ_JBHRSI010000007.1"/>
</dbReference>
<dbReference type="SUPFAM" id="SSF103473">
    <property type="entry name" value="MFS general substrate transporter"/>
    <property type="match status" value="1"/>
</dbReference>
<protein>
    <submittedName>
        <fullName evidence="7">MFS transporter</fullName>
    </submittedName>
</protein>
<sequence>MTAAAPERTGWADVLAEGRAPRFVLICLGVWLAAADSLVTATIMPAVGASLGGYAWFGWATAGFLLGSVAAGASSGRLAEMFGLRAGVAVTAAIYAAGCALSAAAPDMATFLAGRVLQGLGGGWVAGFSSVAVGLLFPDRTLAKVYAAVTAVWGIASLLGPLFGGVFADAGIWRWAFWSFAIQGLAVGAAAFWMLPKGDGRKAGAGVPVWQLAVIAAAVAAIGLADLAGNAAGALALIGLGMALLVLLVRWDARARVRLLPLASGDLRTAAGAGYATMFLMTVASMGFAIYGPAILQTLHGLSATGAGYVVSAESLAWTIAGLTVTSLAGAWPNRLILAGVVAAALGVALSAPAFVAGGVVSVVLAGAVLGAGFGLCWSFMSQKIMVSLPTEERAIGAAAMTTVRLTGAAAGAALAGVAANLVGFAQGLSEATAKAAGLWVALALLPLGIAAIWPARRLAAASPEPPAPL</sequence>
<evidence type="ECO:0000313" key="8">
    <source>
        <dbReference type="Proteomes" id="UP001597237"/>
    </source>
</evidence>
<dbReference type="PANTHER" id="PTHR23501:SF154">
    <property type="entry name" value="MULTIDRUG-EFFLUX TRANSPORTER RV1634-RELATED"/>
    <property type="match status" value="1"/>
</dbReference>
<keyword evidence="2 5" id="KW-0812">Transmembrane</keyword>
<feature type="transmembrane region" description="Helical" evidence="5">
    <location>
        <begin position="175"/>
        <end position="195"/>
    </location>
</feature>
<dbReference type="EMBL" id="JBHUEY010000001">
    <property type="protein sequence ID" value="MFD1782940.1"/>
    <property type="molecule type" value="Genomic_DNA"/>
</dbReference>
<proteinExistence type="predicted"/>
<evidence type="ECO:0000256" key="1">
    <source>
        <dbReference type="ARBA" id="ARBA00004141"/>
    </source>
</evidence>
<keyword evidence="8" id="KW-1185">Reference proteome</keyword>
<evidence type="ECO:0000259" key="6">
    <source>
        <dbReference type="PROSITE" id="PS50850"/>
    </source>
</evidence>
<dbReference type="PROSITE" id="PS50850">
    <property type="entry name" value="MFS"/>
    <property type="match status" value="1"/>
</dbReference>
<evidence type="ECO:0000256" key="2">
    <source>
        <dbReference type="ARBA" id="ARBA00022692"/>
    </source>
</evidence>
<dbReference type="InterPro" id="IPR011701">
    <property type="entry name" value="MFS"/>
</dbReference>
<feature type="transmembrane region" description="Helical" evidence="5">
    <location>
        <begin position="306"/>
        <end position="329"/>
    </location>
</feature>
<dbReference type="PANTHER" id="PTHR23501">
    <property type="entry name" value="MAJOR FACILITATOR SUPERFAMILY"/>
    <property type="match status" value="1"/>
</dbReference>
<dbReference type="Gene3D" id="1.20.1250.20">
    <property type="entry name" value="MFS general substrate transporter like domains"/>
    <property type="match status" value="1"/>
</dbReference>
<feature type="transmembrane region" description="Helical" evidence="5">
    <location>
        <begin position="207"/>
        <end position="225"/>
    </location>
</feature>
<feature type="transmembrane region" description="Helical" evidence="5">
    <location>
        <begin position="336"/>
        <end position="356"/>
    </location>
</feature>
<evidence type="ECO:0000313" key="7">
    <source>
        <dbReference type="EMBL" id="MFD1782940.1"/>
    </source>
</evidence>
<evidence type="ECO:0000256" key="3">
    <source>
        <dbReference type="ARBA" id="ARBA00022989"/>
    </source>
</evidence>
<feature type="transmembrane region" description="Helical" evidence="5">
    <location>
        <begin position="23"/>
        <end position="47"/>
    </location>
</feature>
<feature type="transmembrane region" description="Helical" evidence="5">
    <location>
        <begin position="145"/>
        <end position="163"/>
    </location>
</feature>
<reference evidence="8" key="1">
    <citation type="journal article" date="2019" name="Int. J. Syst. Evol. Microbiol.">
        <title>The Global Catalogue of Microorganisms (GCM) 10K type strain sequencing project: providing services to taxonomists for standard genome sequencing and annotation.</title>
        <authorList>
            <consortium name="The Broad Institute Genomics Platform"/>
            <consortium name="The Broad Institute Genome Sequencing Center for Infectious Disease"/>
            <person name="Wu L."/>
            <person name="Ma J."/>
        </authorList>
    </citation>
    <scope>NUCLEOTIDE SEQUENCE [LARGE SCALE GENOMIC DNA]</scope>
    <source>
        <strain evidence="8">DFY28</strain>
    </source>
</reference>
<evidence type="ECO:0000256" key="4">
    <source>
        <dbReference type="ARBA" id="ARBA00023136"/>
    </source>
</evidence>
<dbReference type="Proteomes" id="UP001597237">
    <property type="component" value="Unassembled WGS sequence"/>
</dbReference>